<keyword evidence="3" id="KW-1185">Reference proteome</keyword>
<dbReference type="InterPro" id="IPR016181">
    <property type="entry name" value="Acyl_CoA_acyltransferase"/>
</dbReference>
<dbReference type="PANTHER" id="PTHR43792">
    <property type="entry name" value="GNAT FAMILY, PUTATIVE (AFU_ORTHOLOGUE AFUA_3G00765)-RELATED-RELATED"/>
    <property type="match status" value="1"/>
</dbReference>
<evidence type="ECO:0000313" key="3">
    <source>
        <dbReference type="Proteomes" id="UP001055125"/>
    </source>
</evidence>
<evidence type="ECO:0000259" key="1">
    <source>
        <dbReference type="PROSITE" id="PS51186"/>
    </source>
</evidence>
<dbReference type="InterPro" id="IPR051531">
    <property type="entry name" value="N-acetyltransferase"/>
</dbReference>
<reference evidence="2" key="1">
    <citation type="journal article" date="2021" name="Front. Microbiol.">
        <title>Comprehensive Comparative Genomics and Phenotyping of Methylobacterium Species.</title>
        <authorList>
            <person name="Alessa O."/>
            <person name="Ogura Y."/>
            <person name="Fujitani Y."/>
            <person name="Takami H."/>
            <person name="Hayashi T."/>
            <person name="Sahin N."/>
            <person name="Tani A."/>
        </authorList>
    </citation>
    <scope>NUCLEOTIDE SEQUENCE</scope>
    <source>
        <strain evidence="2">DSM 19015</strain>
    </source>
</reference>
<comment type="caution">
    <text evidence="2">The sequence shown here is derived from an EMBL/GenBank/DDBJ whole genome shotgun (WGS) entry which is preliminary data.</text>
</comment>
<dbReference type="EMBL" id="BPQP01000033">
    <property type="protein sequence ID" value="GJD95178.1"/>
    <property type="molecule type" value="Genomic_DNA"/>
</dbReference>
<accession>A0ABQ4RZY1</accession>
<sequence>MFFRKLASRYSLSGLPVIQTARLRIETLVPKDAEGVRALTDDPAITGAVDFLPDPFTLRDAQRLIAGNKAVGDRFLGIRDESGALVGVIGTHLRGDQAVEIGYWIGGAARGRGYGSEAVAGLVALLRRRFPHRLIVAECRPENTASSGLLRKVGFRDTGDEGHRPGRRIFVIEPT</sequence>
<reference evidence="2" key="2">
    <citation type="submission" date="2021-08" db="EMBL/GenBank/DDBJ databases">
        <authorList>
            <person name="Tani A."/>
            <person name="Ola A."/>
            <person name="Ogura Y."/>
            <person name="Katsura K."/>
            <person name="Hayashi T."/>
        </authorList>
    </citation>
    <scope>NUCLEOTIDE SEQUENCE</scope>
    <source>
        <strain evidence="2">DSM 19015</strain>
    </source>
</reference>
<protein>
    <recommendedName>
        <fullName evidence="1">N-acetyltransferase domain-containing protein</fullName>
    </recommendedName>
</protein>
<proteinExistence type="predicted"/>
<dbReference type="RefSeq" id="WP_238244315.1">
    <property type="nucleotide sequence ID" value="NZ_BPQP01000033.1"/>
</dbReference>
<dbReference type="Pfam" id="PF13302">
    <property type="entry name" value="Acetyltransf_3"/>
    <property type="match status" value="1"/>
</dbReference>
<dbReference type="Proteomes" id="UP001055125">
    <property type="component" value="Unassembled WGS sequence"/>
</dbReference>
<dbReference type="SUPFAM" id="SSF55729">
    <property type="entry name" value="Acyl-CoA N-acyltransferases (Nat)"/>
    <property type="match status" value="1"/>
</dbReference>
<name>A0ABQ4RZY1_9HYPH</name>
<dbReference type="InterPro" id="IPR000182">
    <property type="entry name" value="GNAT_dom"/>
</dbReference>
<gene>
    <name evidence="2" type="ORF">OCOJLMKI_2388</name>
</gene>
<evidence type="ECO:0000313" key="2">
    <source>
        <dbReference type="EMBL" id="GJD95178.1"/>
    </source>
</evidence>
<dbReference type="Gene3D" id="3.40.630.30">
    <property type="match status" value="1"/>
</dbReference>
<feature type="domain" description="N-acetyltransferase" evidence="1">
    <location>
        <begin position="23"/>
        <end position="175"/>
    </location>
</feature>
<dbReference type="PANTHER" id="PTHR43792:SF1">
    <property type="entry name" value="N-ACETYLTRANSFERASE DOMAIN-CONTAINING PROTEIN"/>
    <property type="match status" value="1"/>
</dbReference>
<organism evidence="2 3">
    <name type="scientific">Methylobacterium iners</name>
    <dbReference type="NCBI Taxonomy" id="418707"/>
    <lineage>
        <taxon>Bacteria</taxon>
        <taxon>Pseudomonadati</taxon>
        <taxon>Pseudomonadota</taxon>
        <taxon>Alphaproteobacteria</taxon>
        <taxon>Hyphomicrobiales</taxon>
        <taxon>Methylobacteriaceae</taxon>
        <taxon>Methylobacterium</taxon>
    </lineage>
</organism>
<dbReference type="PROSITE" id="PS51186">
    <property type="entry name" value="GNAT"/>
    <property type="match status" value="1"/>
</dbReference>